<keyword evidence="8" id="KW-0547">Nucleotide-binding</keyword>
<dbReference type="Pfam" id="PF02518">
    <property type="entry name" value="HATPase_c"/>
    <property type="match status" value="1"/>
</dbReference>
<dbReference type="RefSeq" id="WP_138238578.1">
    <property type="nucleotide sequence ID" value="NZ_VBRY01000003.1"/>
</dbReference>
<evidence type="ECO:0000256" key="10">
    <source>
        <dbReference type="ARBA" id="ARBA00022840"/>
    </source>
</evidence>
<dbReference type="EMBL" id="VBRY01000003">
    <property type="protein sequence ID" value="TLS68243.1"/>
    <property type="molecule type" value="Genomic_DNA"/>
</dbReference>
<dbReference type="SMART" id="SM00388">
    <property type="entry name" value="HisKA"/>
    <property type="match status" value="1"/>
</dbReference>
<dbReference type="EC" id="2.7.13.3" evidence="3"/>
<feature type="domain" description="Histidine kinase" evidence="14">
    <location>
        <begin position="371"/>
        <end position="583"/>
    </location>
</feature>
<evidence type="ECO:0000313" key="15">
    <source>
        <dbReference type="EMBL" id="TLS68243.1"/>
    </source>
</evidence>
<dbReference type="GO" id="GO:0000155">
    <property type="term" value="F:phosphorelay sensor kinase activity"/>
    <property type="evidence" value="ECO:0007669"/>
    <property type="project" value="InterPro"/>
</dbReference>
<dbReference type="AlphaFoldDB" id="A0A5R9GVF6"/>
<dbReference type="PROSITE" id="PS50109">
    <property type="entry name" value="HIS_KIN"/>
    <property type="match status" value="1"/>
</dbReference>
<comment type="subcellular location">
    <subcellularLocation>
        <location evidence="2">Cell membrane</location>
        <topology evidence="2">Multi-pass membrane protein</topology>
    </subcellularLocation>
</comment>
<dbReference type="InterPro" id="IPR003661">
    <property type="entry name" value="HisK_dim/P_dom"/>
</dbReference>
<accession>A0A5R9GVF6</accession>
<evidence type="ECO:0000259" key="14">
    <source>
        <dbReference type="PROSITE" id="PS50109"/>
    </source>
</evidence>
<feature type="transmembrane region" description="Helical" evidence="13">
    <location>
        <begin position="316"/>
        <end position="335"/>
    </location>
</feature>
<keyword evidence="5" id="KW-0597">Phosphoprotein</keyword>
<evidence type="ECO:0000256" key="13">
    <source>
        <dbReference type="SAM" id="Phobius"/>
    </source>
</evidence>
<evidence type="ECO:0000256" key="9">
    <source>
        <dbReference type="ARBA" id="ARBA00022777"/>
    </source>
</evidence>
<dbReference type="Proteomes" id="UP000306585">
    <property type="component" value="Unassembled WGS sequence"/>
</dbReference>
<dbReference type="InterPro" id="IPR004358">
    <property type="entry name" value="Sig_transdc_His_kin-like_C"/>
</dbReference>
<dbReference type="InterPro" id="IPR005467">
    <property type="entry name" value="His_kinase_dom"/>
</dbReference>
<sequence>MIATLRTALITLLCLCISAAAGYWVSARTITSIKEQTNHDISNQLTMLKSDLGLELGHMSNALAFLVDQINLHNPIQDIQSTGTLSEDFLSFLRTSTLFDQIRLLNMDGQEVMRANYNNGHPALASELQNKSDRYYFREGLKLKRGEVYVSPFDLNMENGHIEEPEKPTIRLLQPVYTPGGEKIGLLVINALGTAILTHLQMEMAASSAQHVSLLNEEGFWLAGPEKQDLWAFMFPGRENRTLANQAPQAWQAISRTKRSVSHDHGGTYISDTISPADLFSNFGLRVNGPTRREWKLVAYYSDAYIDARVAGEHHMMMSGAIAFGIAIAIIILGLQRLIRESRLHRLAEIRSLEAKAEQEKTAAMVTIAGGIGHEFNNILTGIIGATYLIRSKLADRPELQARLHTIDHSCQRAAGLVKHLMTFAQVDIFEKSGLILNELINRQATAIPRPDNITLSLDVTPAPLYLEADYNKLEAMLQHLLSNAIDAIADKTAGNIRLSLAATTADTLQYASLTIEDNGCGISPENLASVFDPFFTTKPQGEGVGLGLSLVHGVVHSLAGKISINSTPGHGTRVDILLPLTNAKNHGNAD</sequence>
<dbReference type="InterPro" id="IPR029151">
    <property type="entry name" value="Sensor-like_sf"/>
</dbReference>
<dbReference type="Pfam" id="PF21623">
    <property type="entry name" value="HK_sensor_dom_bact"/>
    <property type="match status" value="1"/>
</dbReference>
<reference evidence="15 16" key="1">
    <citation type="journal article" date="2019" name="Appl. Environ. Microbiol.">
        <title>Environmental Evidence and Genomic Insight of Iron-oxidizing Bacteria Preference Towards More Corrosion Resistant Stainless Steel at Higher Salinities.</title>
        <authorList>
            <person name="Garrison C.E."/>
            <person name="Price K.A."/>
            <person name="Field E.K."/>
        </authorList>
    </citation>
    <scope>NUCLEOTIDE SEQUENCE [LARGE SCALE GENOMIC DNA]</scope>
    <source>
        <strain evidence="15 16">P3</strain>
    </source>
</reference>
<evidence type="ECO:0000256" key="2">
    <source>
        <dbReference type="ARBA" id="ARBA00004651"/>
    </source>
</evidence>
<dbReference type="PRINTS" id="PR00344">
    <property type="entry name" value="BCTRLSENSOR"/>
</dbReference>
<keyword evidence="11 13" id="KW-1133">Transmembrane helix</keyword>
<evidence type="ECO:0000256" key="4">
    <source>
        <dbReference type="ARBA" id="ARBA00022475"/>
    </source>
</evidence>
<protein>
    <recommendedName>
        <fullName evidence="3">histidine kinase</fullName>
        <ecNumber evidence="3">2.7.13.3</ecNumber>
    </recommendedName>
</protein>
<comment type="caution">
    <text evidence="15">The sequence shown here is derived from an EMBL/GenBank/DDBJ whole genome shotgun (WGS) entry which is preliminary data.</text>
</comment>
<dbReference type="InterPro" id="IPR036097">
    <property type="entry name" value="HisK_dim/P_sf"/>
</dbReference>
<dbReference type="CDD" id="cd00082">
    <property type="entry name" value="HisKA"/>
    <property type="match status" value="1"/>
</dbReference>
<keyword evidence="13" id="KW-0472">Membrane</keyword>
<name>A0A5R9GVF6_9PROT</name>
<keyword evidence="7 13" id="KW-0812">Transmembrane</keyword>
<dbReference type="Pfam" id="PF00512">
    <property type="entry name" value="HisKA"/>
    <property type="match status" value="1"/>
</dbReference>
<evidence type="ECO:0000256" key="6">
    <source>
        <dbReference type="ARBA" id="ARBA00022679"/>
    </source>
</evidence>
<dbReference type="GO" id="GO:0005886">
    <property type="term" value="C:plasma membrane"/>
    <property type="evidence" value="ECO:0007669"/>
    <property type="project" value="UniProtKB-SubCell"/>
</dbReference>
<keyword evidence="10" id="KW-0067">ATP-binding</keyword>
<dbReference type="Gene3D" id="3.30.565.10">
    <property type="entry name" value="Histidine kinase-like ATPase, C-terminal domain"/>
    <property type="match status" value="1"/>
</dbReference>
<dbReference type="Gene3D" id="3.30.450.20">
    <property type="entry name" value="PAS domain"/>
    <property type="match status" value="2"/>
</dbReference>
<evidence type="ECO:0000256" key="1">
    <source>
        <dbReference type="ARBA" id="ARBA00000085"/>
    </source>
</evidence>
<evidence type="ECO:0000256" key="12">
    <source>
        <dbReference type="ARBA" id="ARBA00023012"/>
    </source>
</evidence>
<dbReference type="SUPFAM" id="SSF47384">
    <property type="entry name" value="Homodimeric domain of signal transducing histidine kinase"/>
    <property type="match status" value="1"/>
</dbReference>
<keyword evidence="6" id="KW-0808">Transferase</keyword>
<evidence type="ECO:0000256" key="7">
    <source>
        <dbReference type="ARBA" id="ARBA00022692"/>
    </source>
</evidence>
<dbReference type="InterPro" id="IPR048760">
    <property type="entry name" value="VP0354-like_sensor_dom"/>
</dbReference>
<evidence type="ECO:0000256" key="5">
    <source>
        <dbReference type="ARBA" id="ARBA00022553"/>
    </source>
</evidence>
<evidence type="ECO:0000313" key="16">
    <source>
        <dbReference type="Proteomes" id="UP000306585"/>
    </source>
</evidence>
<evidence type="ECO:0000256" key="11">
    <source>
        <dbReference type="ARBA" id="ARBA00022989"/>
    </source>
</evidence>
<keyword evidence="4" id="KW-1003">Cell membrane</keyword>
<dbReference type="PANTHER" id="PTHR43065:SF46">
    <property type="entry name" value="C4-DICARBOXYLATE TRANSPORT SENSOR PROTEIN DCTB"/>
    <property type="match status" value="1"/>
</dbReference>
<dbReference type="GO" id="GO:0005524">
    <property type="term" value="F:ATP binding"/>
    <property type="evidence" value="ECO:0007669"/>
    <property type="project" value="UniProtKB-KW"/>
</dbReference>
<evidence type="ECO:0000256" key="8">
    <source>
        <dbReference type="ARBA" id="ARBA00022741"/>
    </source>
</evidence>
<dbReference type="SUPFAM" id="SSF103190">
    <property type="entry name" value="Sensory domain-like"/>
    <property type="match status" value="2"/>
</dbReference>
<dbReference type="InterPro" id="IPR036890">
    <property type="entry name" value="HATPase_C_sf"/>
</dbReference>
<gene>
    <name evidence="15" type="ORF">FEF65_04415</name>
</gene>
<dbReference type="PANTHER" id="PTHR43065">
    <property type="entry name" value="SENSOR HISTIDINE KINASE"/>
    <property type="match status" value="1"/>
</dbReference>
<organism evidence="15 16">
    <name type="scientific">Mariprofundus erugo</name>
    <dbReference type="NCBI Taxonomy" id="2528639"/>
    <lineage>
        <taxon>Bacteria</taxon>
        <taxon>Pseudomonadati</taxon>
        <taxon>Pseudomonadota</taxon>
        <taxon>Candidatius Mariprofundia</taxon>
        <taxon>Mariprofundales</taxon>
        <taxon>Mariprofundaceae</taxon>
        <taxon>Mariprofundus</taxon>
    </lineage>
</organism>
<dbReference type="InterPro" id="IPR003594">
    <property type="entry name" value="HATPase_dom"/>
</dbReference>
<keyword evidence="12" id="KW-0902">Two-component regulatory system</keyword>
<keyword evidence="16" id="KW-1185">Reference proteome</keyword>
<dbReference type="SUPFAM" id="SSF55874">
    <property type="entry name" value="ATPase domain of HSP90 chaperone/DNA topoisomerase II/histidine kinase"/>
    <property type="match status" value="1"/>
</dbReference>
<keyword evidence="9" id="KW-0418">Kinase</keyword>
<dbReference type="Gene3D" id="1.10.287.130">
    <property type="match status" value="1"/>
</dbReference>
<comment type="catalytic activity">
    <reaction evidence="1">
        <text>ATP + protein L-histidine = ADP + protein N-phospho-L-histidine.</text>
        <dbReference type="EC" id="2.7.13.3"/>
    </reaction>
</comment>
<dbReference type="SMART" id="SM00387">
    <property type="entry name" value="HATPase_c"/>
    <property type="match status" value="1"/>
</dbReference>
<proteinExistence type="predicted"/>
<evidence type="ECO:0000256" key="3">
    <source>
        <dbReference type="ARBA" id="ARBA00012438"/>
    </source>
</evidence>